<dbReference type="GO" id="GO:0070043">
    <property type="term" value="F:rRNA (guanine-N7-)-methyltransferase activity"/>
    <property type="evidence" value="ECO:0007669"/>
    <property type="project" value="UniProtKB-UniRule"/>
</dbReference>
<feature type="binding site" evidence="6">
    <location>
        <position position="85"/>
    </location>
    <ligand>
        <name>S-adenosyl-L-methionine</name>
        <dbReference type="ChEBI" id="CHEBI:59789"/>
    </ligand>
</feature>
<keyword evidence="1 6" id="KW-0963">Cytoplasm</keyword>
<evidence type="ECO:0000256" key="4">
    <source>
        <dbReference type="ARBA" id="ARBA00022679"/>
    </source>
</evidence>
<dbReference type="InterPro" id="IPR029063">
    <property type="entry name" value="SAM-dependent_MTases_sf"/>
</dbReference>
<evidence type="ECO:0000256" key="2">
    <source>
        <dbReference type="ARBA" id="ARBA00022552"/>
    </source>
</evidence>
<dbReference type="PANTHER" id="PTHR31760">
    <property type="entry name" value="S-ADENOSYL-L-METHIONINE-DEPENDENT METHYLTRANSFERASES SUPERFAMILY PROTEIN"/>
    <property type="match status" value="1"/>
</dbReference>
<dbReference type="EMBL" id="PGXC01000001">
    <property type="protein sequence ID" value="PKK92054.1"/>
    <property type="molecule type" value="Genomic_DNA"/>
</dbReference>
<name>A0A2N1PUN2_9BACT</name>
<organism evidence="7 8">
    <name type="scientific">Candidatus Wallbacteria bacterium HGW-Wallbacteria-1</name>
    <dbReference type="NCBI Taxonomy" id="2013854"/>
    <lineage>
        <taxon>Bacteria</taxon>
        <taxon>Candidatus Walliibacteriota</taxon>
    </lineage>
</organism>
<evidence type="ECO:0000313" key="7">
    <source>
        <dbReference type="EMBL" id="PKK92054.1"/>
    </source>
</evidence>
<accession>A0A2N1PUN2</accession>
<protein>
    <recommendedName>
        <fullName evidence="6">Ribosomal RNA small subunit methyltransferase G</fullName>
        <ecNumber evidence="6">2.1.1.-</ecNumber>
    </recommendedName>
    <alternativeName>
        <fullName evidence="6">16S rRNA 7-methylguanosine methyltransferase</fullName>
        <shortName evidence="6">16S rRNA m7G methyltransferase</shortName>
    </alternativeName>
</protein>
<comment type="subcellular location">
    <subcellularLocation>
        <location evidence="6">Cytoplasm</location>
    </subcellularLocation>
</comment>
<dbReference type="SUPFAM" id="SSF53335">
    <property type="entry name" value="S-adenosyl-L-methionine-dependent methyltransferases"/>
    <property type="match status" value="1"/>
</dbReference>
<keyword evidence="2 6" id="KW-0698">rRNA processing</keyword>
<keyword evidence="4 6" id="KW-0808">Transferase</keyword>
<keyword evidence="3 6" id="KW-0489">Methyltransferase</keyword>
<dbReference type="NCBIfam" id="TIGR00138">
    <property type="entry name" value="rsmG_gidB"/>
    <property type="match status" value="1"/>
</dbReference>
<comment type="caution">
    <text evidence="7">The sequence shown here is derived from an EMBL/GenBank/DDBJ whole genome shotgun (WGS) entry which is preliminary data.</text>
</comment>
<dbReference type="InterPro" id="IPR003682">
    <property type="entry name" value="rRNA_ssu_MeTfrase_G"/>
</dbReference>
<keyword evidence="5 6" id="KW-0949">S-adenosyl-L-methionine</keyword>
<evidence type="ECO:0000256" key="1">
    <source>
        <dbReference type="ARBA" id="ARBA00022490"/>
    </source>
</evidence>
<feature type="binding site" evidence="6">
    <location>
        <begin position="131"/>
        <end position="132"/>
    </location>
    <ligand>
        <name>S-adenosyl-L-methionine</name>
        <dbReference type="ChEBI" id="CHEBI:59789"/>
    </ligand>
</feature>
<feature type="binding site" evidence="6">
    <location>
        <position position="150"/>
    </location>
    <ligand>
        <name>S-adenosyl-L-methionine</name>
        <dbReference type="ChEBI" id="CHEBI:59789"/>
    </ligand>
</feature>
<dbReference type="AlphaFoldDB" id="A0A2N1PUN2"/>
<comment type="function">
    <text evidence="6">Specifically methylates the N7 position of a guanine in 16S rRNA.</text>
</comment>
<reference evidence="7 8" key="1">
    <citation type="journal article" date="2017" name="ISME J.">
        <title>Potential for microbial H2 and metal transformations associated with novel bacteria and archaea in deep terrestrial subsurface sediments.</title>
        <authorList>
            <person name="Hernsdorf A.W."/>
            <person name="Amano Y."/>
            <person name="Miyakawa K."/>
            <person name="Ise K."/>
            <person name="Suzuki Y."/>
            <person name="Anantharaman K."/>
            <person name="Probst A."/>
            <person name="Burstein D."/>
            <person name="Thomas B.C."/>
            <person name="Banfield J.F."/>
        </authorList>
    </citation>
    <scope>NUCLEOTIDE SEQUENCE [LARGE SCALE GENOMIC DNA]</scope>
    <source>
        <strain evidence="7">HGW-Wallbacteria-1</strain>
    </source>
</reference>
<dbReference type="EC" id="2.1.1.-" evidence="6"/>
<dbReference type="Pfam" id="PF02527">
    <property type="entry name" value="GidB"/>
    <property type="match status" value="1"/>
</dbReference>
<evidence type="ECO:0000256" key="5">
    <source>
        <dbReference type="ARBA" id="ARBA00022691"/>
    </source>
</evidence>
<proteinExistence type="inferred from homology"/>
<evidence type="ECO:0000313" key="8">
    <source>
        <dbReference type="Proteomes" id="UP000233256"/>
    </source>
</evidence>
<dbReference type="GO" id="GO:0005829">
    <property type="term" value="C:cytosol"/>
    <property type="evidence" value="ECO:0007669"/>
    <property type="project" value="TreeGrafter"/>
</dbReference>
<sequence>MEGSKVTDNLKSKENLLAAILPGDSLDRIRKIFDSVTEPGISRKVTALTDWESFLVKIVLDGLLVPELPKYLGSSILDLGSGGGFPGMLLAMVKPGSRVTLLDSVARKGEVASQAAMKAGIANVEILTGRAEDLGRAETYRASFDTVTAKAVAPLPVLLELTMPFLQIHGRLLAYKGPGANEEIEQSANAMKILGGHLEEVLDYSLPAMDNGEGPFERKLLVIRKTAETPFSYPRRAGIPRKKPL</sequence>
<dbReference type="Gene3D" id="3.40.50.150">
    <property type="entry name" value="Vaccinia Virus protein VP39"/>
    <property type="match status" value="1"/>
</dbReference>
<comment type="similarity">
    <text evidence="6">Belongs to the methyltransferase superfamily. RNA methyltransferase RsmG family.</text>
</comment>
<evidence type="ECO:0000256" key="6">
    <source>
        <dbReference type="HAMAP-Rule" id="MF_00074"/>
    </source>
</evidence>
<evidence type="ECO:0000256" key="3">
    <source>
        <dbReference type="ARBA" id="ARBA00022603"/>
    </source>
</evidence>
<dbReference type="Proteomes" id="UP000233256">
    <property type="component" value="Unassembled WGS sequence"/>
</dbReference>
<dbReference type="PANTHER" id="PTHR31760:SF0">
    <property type="entry name" value="S-ADENOSYL-L-METHIONINE-DEPENDENT METHYLTRANSFERASES SUPERFAMILY PROTEIN"/>
    <property type="match status" value="1"/>
</dbReference>
<dbReference type="CDD" id="cd02440">
    <property type="entry name" value="AdoMet_MTases"/>
    <property type="match status" value="1"/>
</dbReference>
<comment type="caution">
    <text evidence="6">Lacks conserved residue(s) required for the propagation of feature annotation.</text>
</comment>
<dbReference type="HAMAP" id="MF_00074">
    <property type="entry name" value="16SrRNA_methyltr_G"/>
    <property type="match status" value="1"/>
</dbReference>
<feature type="binding site" evidence="6">
    <location>
        <position position="80"/>
    </location>
    <ligand>
        <name>S-adenosyl-L-methionine</name>
        <dbReference type="ChEBI" id="CHEBI:59789"/>
    </ligand>
</feature>
<gene>
    <name evidence="6 7" type="primary">rsmG</name>
    <name evidence="7" type="ORF">CVV64_01160</name>
</gene>